<accession>A0A3E1Q7Q5</accession>
<gene>
    <name evidence="1" type="ORF">DZ858_13100</name>
</gene>
<dbReference type="Proteomes" id="UP000261082">
    <property type="component" value="Unassembled WGS sequence"/>
</dbReference>
<name>A0A3E1Q7Q5_9FLAO</name>
<evidence type="ECO:0008006" key="3">
    <source>
        <dbReference type="Google" id="ProtNLM"/>
    </source>
</evidence>
<reference evidence="1 2" key="1">
    <citation type="journal article" date="2007" name="Int. J. Syst. Evol. Microbiol.">
        <title>Marixanthomonas ophiurae gen. nov., sp. nov., a marine bacterium of the family Flavobacteriaceae isolated from a deep-sea brittle star.</title>
        <authorList>
            <person name="Romanenko L.A."/>
            <person name="Uchino M."/>
            <person name="Frolova G.M."/>
            <person name="Mikhailov V.V."/>
        </authorList>
    </citation>
    <scope>NUCLEOTIDE SEQUENCE [LARGE SCALE GENOMIC DNA]</scope>
    <source>
        <strain evidence="1 2">KMM 3046</strain>
    </source>
</reference>
<proteinExistence type="predicted"/>
<sequence>MKPITLLLTILVLVSCNKDDENTSTDRNFKFEFTAASGWTLVNEQGEDTYVGYYQKEDYKINFDYGRLAFDKIDSIYNTSDLLYYEELIIDGSRAKITKEDRIDGIRLSAYIDKGDGENKNRIYTFNTSNDQIFINMVKSHKFK</sequence>
<dbReference type="OrthoDB" id="955119at2"/>
<dbReference type="PROSITE" id="PS51257">
    <property type="entry name" value="PROKAR_LIPOPROTEIN"/>
    <property type="match status" value="1"/>
</dbReference>
<organism evidence="1 2">
    <name type="scientific">Marixanthomonas ophiurae</name>
    <dbReference type="NCBI Taxonomy" id="387659"/>
    <lineage>
        <taxon>Bacteria</taxon>
        <taxon>Pseudomonadati</taxon>
        <taxon>Bacteroidota</taxon>
        <taxon>Flavobacteriia</taxon>
        <taxon>Flavobacteriales</taxon>
        <taxon>Flavobacteriaceae</taxon>
        <taxon>Marixanthomonas</taxon>
    </lineage>
</organism>
<keyword evidence="2" id="KW-1185">Reference proteome</keyword>
<comment type="caution">
    <text evidence="1">The sequence shown here is derived from an EMBL/GenBank/DDBJ whole genome shotgun (WGS) entry which is preliminary data.</text>
</comment>
<evidence type="ECO:0000313" key="1">
    <source>
        <dbReference type="EMBL" id="RFN58165.1"/>
    </source>
</evidence>
<dbReference type="EMBL" id="QVID01000002">
    <property type="protein sequence ID" value="RFN58165.1"/>
    <property type="molecule type" value="Genomic_DNA"/>
</dbReference>
<dbReference type="RefSeq" id="WP_117160113.1">
    <property type="nucleotide sequence ID" value="NZ_QVID01000002.1"/>
</dbReference>
<protein>
    <recommendedName>
        <fullName evidence="3">Lipoprotein</fullName>
    </recommendedName>
</protein>
<evidence type="ECO:0000313" key="2">
    <source>
        <dbReference type="Proteomes" id="UP000261082"/>
    </source>
</evidence>
<dbReference type="AlphaFoldDB" id="A0A3E1Q7Q5"/>